<organism evidence="13 14">
    <name type="scientific">Peptoniphilus stercorisuis</name>
    <dbReference type="NCBI Taxonomy" id="1436965"/>
    <lineage>
        <taxon>Bacteria</taxon>
        <taxon>Bacillati</taxon>
        <taxon>Bacillota</taxon>
        <taxon>Tissierellia</taxon>
        <taxon>Tissierellales</taxon>
        <taxon>Peptoniphilaceae</taxon>
        <taxon>Peptoniphilus</taxon>
    </lineage>
</organism>
<dbReference type="InterPro" id="IPR003374">
    <property type="entry name" value="ApbE-like_sf"/>
</dbReference>
<gene>
    <name evidence="13" type="ORF">J2Z71_001535</name>
</gene>
<keyword evidence="14" id="KW-1185">Reference proteome</keyword>
<comment type="similarity">
    <text evidence="11 12">Belongs to the ApbE family.</text>
</comment>
<name>A0ABS4KDZ0_9FIRM</name>
<evidence type="ECO:0000256" key="8">
    <source>
        <dbReference type="ARBA" id="ARBA00022842"/>
    </source>
</evidence>
<dbReference type="EMBL" id="JAGGLJ010000017">
    <property type="protein sequence ID" value="MBP2025983.1"/>
    <property type="molecule type" value="Genomic_DNA"/>
</dbReference>
<evidence type="ECO:0000256" key="1">
    <source>
        <dbReference type="ARBA" id="ARBA00001946"/>
    </source>
</evidence>
<dbReference type="PANTHER" id="PTHR30040:SF2">
    <property type="entry name" value="FAD:PROTEIN FMN TRANSFERASE"/>
    <property type="match status" value="1"/>
</dbReference>
<sequence length="357" mass="41100">MKRKAFFNIFFIFSLIFLISCKKESVEKYDIEFFNTFDTVTHIIIYDSDSKRANKELETMHNRFNELHKIYDKYNDYEGLNNLKTINDNAGIEPVKVDKELFYLIEYSLDSYKNISNKTNIAMGPVVDTWNKYRELYEAGKTKEEVVELLGSEIPTKKELDLSRQYLNVDDIVLNKEDQTVYLKKKDMQLDVGSVAKGYATELVAKEAEERGVKSEIISAGGNVRAIGGPIDRDYYSVAVQNPYKNSKEEKDFLTVLKIKGKSVVTSGDYQRYFKVDDKNYCHIIDPESLMPGNIYRSVSVITEDSLLCDYLSTSLFLMPYEEGRELADKLNVDVIWAFPNGEVKVTDGAKKLMVEQ</sequence>
<dbReference type="EC" id="2.7.1.180" evidence="2 11"/>
<comment type="catalytic activity">
    <reaction evidence="10 11 12">
        <text>L-threonyl-[protein] + FAD = FMN-L-threonyl-[protein] + AMP + H(+)</text>
        <dbReference type="Rhea" id="RHEA:36847"/>
        <dbReference type="Rhea" id="RHEA-COMP:11060"/>
        <dbReference type="Rhea" id="RHEA-COMP:11061"/>
        <dbReference type="ChEBI" id="CHEBI:15378"/>
        <dbReference type="ChEBI" id="CHEBI:30013"/>
        <dbReference type="ChEBI" id="CHEBI:57692"/>
        <dbReference type="ChEBI" id="CHEBI:74257"/>
        <dbReference type="ChEBI" id="CHEBI:456215"/>
        <dbReference type="EC" id="2.7.1.180"/>
    </reaction>
</comment>
<evidence type="ECO:0000256" key="2">
    <source>
        <dbReference type="ARBA" id="ARBA00011955"/>
    </source>
</evidence>
<keyword evidence="12" id="KW-1003">Cell membrane</keyword>
<dbReference type="PANTHER" id="PTHR30040">
    <property type="entry name" value="THIAMINE BIOSYNTHESIS LIPOPROTEIN APBE"/>
    <property type="match status" value="1"/>
</dbReference>
<keyword evidence="6 11" id="KW-0479">Metal-binding</keyword>
<comment type="cofactor">
    <cofactor evidence="1 12">
        <name>Mg(2+)</name>
        <dbReference type="ChEBI" id="CHEBI:18420"/>
    </cofactor>
</comment>
<comment type="caution">
    <text evidence="13">The sequence shown here is derived from an EMBL/GenBank/DDBJ whole genome shotgun (WGS) entry which is preliminary data.</text>
</comment>
<evidence type="ECO:0000256" key="10">
    <source>
        <dbReference type="ARBA" id="ARBA00048540"/>
    </source>
</evidence>
<dbReference type="Pfam" id="PF02424">
    <property type="entry name" value="ApbE"/>
    <property type="match status" value="1"/>
</dbReference>
<keyword evidence="4 11" id="KW-0285">Flavoprotein</keyword>
<evidence type="ECO:0000256" key="6">
    <source>
        <dbReference type="ARBA" id="ARBA00022723"/>
    </source>
</evidence>
<accession>A0ABS4KDZ0</accession>
<comment type="subcellular location">
    <subcellularLocation>
        <location evidence="12">Cell inner membrane</location>
        <topology evidence="12">Lipid-anchor</topology>
        <orientation evidence="12">Periplasmic side</orientation>
    </subcellularLocation>
</comment>
<protein>
    <recommendedName>
        <fullName evidence="3 11">FAD:protein FMN transferase</fullName>
        <ecNumber evidence="2 11">2.7.1.180</ecNumber>
    </recommendedName>
    <alternativeName>
        <fullName evidence="9 11">Flavin transferase</fullName>
    </alternativeName>
</protein>
<comment type="function">
    <text evidence="12">Flavin transferase that catalyzes the transfer of the FMN moiety of FAD and its covalent binding to the hydroxyl group of a threonine residue in a target flavoprotein.</text>
</comment>
<evidence type="ECO:0000256" key="3">
    <source>
        <dbReference type="ARBA" id="ARBA00016337"/>
    </source>
</evidence>
<evidence type="ECO:0000256" key="12">
    <source>
        <dbReference type="RuleBase" id="RU363002"/>
    </source>
</evidence>
<keyword evidence="8 11" id="KW-0460">Magnesium</keyword>
<dbReference type="SUPFAM" id="SSF143631">
    <property type="entry name" value="ApbE-like"/>
    <property type="match status" value="1"/>
</dbReference>
<keyword evidence="12" id="KW-0472">Membrane</keyword>
<keyword evidence="12" id="KW-0997">Cell inner membrane</keyword>
<dbReference type="PROSITE" id="PS51257">
    <property type="entry name" value="PROKAR_LIPOPROTEIN"/>
    <property type="match status" value="1"/>
</dbReference>
<evidence type="ECO:0000256" key="7">
    <source>
        <dbReference type="ARBA" id="ARBA00022827"/>
    </source>
</evidence>
<evidence type="ECO:0000313" key="13">
    <source>
        <dbReference type="EMBL" id="MBP2025983.1"/>
    </source>
</evidence>
<dbReference type="Gene3D" id="3.10.520.10">
    <property type="entry name" value="ApbE-like domains"/>
    <property type="match status" value="1"/>
</dbReference>
<keyword evidence="5 11" id="KW-0808">Transferase</keyword>
<keyword evidence="7 11" id="KW-0274">FAD</keyword>
<evidence type="ECO:0000256" key="9">
    <source>
        <dbReference type="ARBA" id="ARBA00031306"/>
    </source>
</evidence>
<dbReference type="Proteomes" id="UP001519306">
    <property type="component" value="Unassembled WGS sequence"/>
</dbReference>
<keyword evidence="12 13" id="KW-0449">Lipoprotein</keyword>
<dbReference type="PIRSF" id="PIRSF006268">
    <property type="entry name" value="ApbE"/>
    <property type="match status" value="1"/>
</dbReference>
<reference evidence="13 14" key="1">
    <citation type="submission" date="2021-03" db="EMBL/GenBank/DDBJ databases">
        <title>Genomic Encyclopedia of Type Strains, Phase IV (KMG-IV): sequencing the most valuable type-strain genomes for metagenomic binning, comparative biology and taxonomic classification.</title>
        <authorList>
            <person name="Goeker M."/>
        </authorList>
    </citation>
    <scope>NUCLEOTIDE SEQUENCE [LARGE SCALE GENOMIC DNA]</scope>
    <source>
        <strain evidence="13 14">DSM 27563</strain>
    </source>
</reference>
<evidence type="ECO:0000313" key="14">
    <source>
        <dbReference type="Proteomes" id="UP001519306"/>
    </source>
</evidence>
<evidence type="ECO:0000256" key="11">
    <source>
        <dbReference type="PIRNR" id="PIRNR006268"/>
    </source>
</evidence>
<dbReference type="InterPro" id="IPR024932">
    <property type="entry name" value="ApbE"/>
</dbReference>
<evidence type="ECO:0000256" key="4">
    <source>
        <dbReference type="ARBA" id="ARBA00022630"/>
    </source>
</evidence>
<evidence type="ECO:0000256" key="5">
    <source>
        <dbReference type="ARBA" id="ARBA00022679"/>
    </source>
</evidence>
<dbReference type="RefSeq" id="WP_210061776.1">
    <property type="nucleotide sequence ID" value="NZ_JAGGLJ010000017.1"/>
</dbReference>
<proteinExistence type="inferred from homology"/>